<dbReference type="RefSeq" id="WP_189474446.1">
    <property type="nucleotide sequence ID" value="NZ_BMYM01000001.1"/>
</dbReference>
<dbReference type="AlphaFoldDB" id="A0A918XDG8"/>
<dbReference type="Gene3D" id="3.10.450.50">
    <property type="match status" value="1"/>
</dbReference>
<evidence type="ECO:0000313" key="3">
    <source>
        <dbReference type="Proteomes" id="UP000644693"/>
    </source>
</evidence>
<dbReference type="SUPFAM" id="SSF54427">
    <property type="entry name" value="NTF2-like"/>
    <property type="match status" value="1"/>
</dbReference>
<reference evidence="2" key="1">
    <citation type="journal article" date="2014" name="Int. J. Syst. Evol. Microbiol.">
        <title>Complete genome sequence of Corynebacterium casei LMG S-19264T (=DSM 44701T), isolated from a smear-ripened cheese.</title>
        <authorList>
            <consortium name="US DOE Joint Genome Institute (JGI-PGF)"/>
            <person name="Walter F."/>
            <person name="Albersmeier A."/>
            <person name="Kalinowski J."/>
            <person name="Ruckert C."/>
        </authorList>
    </citation>
    <scope>NUCLEOTIDE SEQUENCE</scope>
    <source>
        <strain evidence="2">KCTC 23430</strain>
    </source>
</reference>
<gene>
    <name evidence="2" type="ORF">GCM10007053_02780</name>
</gene>
<evidence type="ECO:0000313" key="2">
    <source>
        <dbReference type="EMBL" id="GHD26167.1"/>
    </source>
</evidence>
<dbReference type="EMBL" id="BMYM01000001">
    <property type="protein sequence ID" value="GHD26167.1"/>
    <property type="molecule type" value="Genomic_DNA"/>
</dbReference>
<dbReference type="InterPro" id="IPR032710">
    <property type="entry name" value="NTF2-like_dom_sf"/>
</dbReference>
<comment type="caution">
    <text evidence="2">The sequence shown here is derived from an EMBL/GenBank/DDBJ whole genome shotgun (WGS) entry which is preliminary data.</text>
</comment>
<keyword evidence="3" id="KW-1185">Reference proteome</keyword>
<organism evidence="2 3">
    <name type="scientific">Parahalioglobus pacificus</name>
    <dbReference type="NCBI Taxonomy" id="930806"/>
    <lineage>
        <taxon>Bacteria</taxon>
        <taxon>Pseudomonadati</taxon>
        <taxon>Pseudomonadota</taxon>
        <taxon>Gammaproteobacteria</taxon>
        <taxon>Cellvibrionales</taxon>
        <taxon>Halieaceae</taxon>
        <taxon>Parahalioglobus</taxon>
    </lineage>
</organism>
<evidence type="ECO:0000259" key="1">
    <source>
        <dbReference type="Pfam" id="PF13577"/>
    </source>
</evidence>
<protein>
    <recommendedName>
        <fullName evidence="1">SnoaL-like domain-containing protein</fullName>
    </recommendedName>
</protein>
<reference evidence="2" key="2">
    <citation type="submission" date="2020-09" db="EMBL/GenBank/DDBJ databases">
        <authorList>
            <person name="Sun Q."/>
            <person name="Kim S."/>
        </authorList>
    </citation>
    <scope>NUCLEOTIDE SEQUENCE</scope>
    <source>
        <strain evidence="2">KCTC 23430</strain>
    </source>
</reference>
<accession>A0A918XDG8</accession>
<proteinExistence type="predicted"/>
<dbReference type="Pfam" id="PF13577">
    <property type="entry name" value="SnoaL_4"/>
    <property type="match status" value="1"/>
</dbReference>
<dbReference type="Proteomes" id="UP000644693">
    <property type="component" value="Unassembled WGS sequence"/>
</dbReference>
<dbReference type="InterPro" id="IPR037401">
    <property type="entry name" value="SnoaL-like"/>
</dbReference>
<name>A0A918XDG8_9GAMM</name>
<feature type="domain" description="SnoaL-like" evidence="1">
    <location>
        <begin position="13"/>
        <end position="135"/>
    </location>
</feature>
<sequence length="176" mass="19418">MTAQASLEQRLARLEAIEAIKQLKSRYFQACDLKQPDAIRACFASGPVRLSYGRIGEFDSRDAMLAVYTQLACSEHIIEMHHGQNPQIEVTSPQSAHATWGLYYYLIDTRQQVTTQLGGYYEDDYAMEDGQWVIAASSYTVTSTQIMNLGQGAGQAIFAGGQAPEALDDPSRQAAE</sequence>